<feature type="compositionally biased region" description="Polar residues" evidence="1">
    <location>
        <begin position="94"/>
        <end position="103"/>
    </location>
</feature>
<dbReference type="AlphaFoldDB" id="A0AAN9AA89"/>
<dbReference type="Proteomes" id="UP001381693">
    <property type="component" value="Unassembled WGS sequence"/>
</dbReference>
<gene>
    <name evidence="2" type="ORF">SK128_026595</name>
</gene>
<organism evidence="2 3">
    <name type="scientific">Halocaridina rubra</name>
    <name type="common">Hawaiian red shrimp</name>
    <dbReference type="NCBI Taxonomy" id="373956"/>
    <lineage>
        <taxon>Eukaryota</taxon>
        <taxon>Metazoa</taxon>
        <taxon>Ecdysozoa</taxon>
        <taxon>Arthropoda</taxon>
        <taxon>Crustacea</taxon>
        <taxon>Multicrustacea</taxon>
        <taxon>Malacostraca</taxon>
        <taxon>Eumalacostraca</taxon>
        <taxon>Eucarida</taxon>
        <taxon>Decapoda</taxon>
        <taxon>Pleocyemata</taxon>
        <taxon>Caridea</taxon>
        <taxon>Atyoidea</taxon>
        <taxon>Atyidae</taxon>
        <taxon>Halocaridina</taxon>
    </lineage>
</organism>
<accession>A0AAN9AA89</accession>
<name>A0AAN9AA89_HALRR</name>
<sequence>MGVTDWGVKWGVVFVGGIAGTQLGKHDGDRVCEDSSPVSPCLYASHMIVILMGAIEVRRTLFEEECERWSESRATSKVTRKRAGAVLADPVDASTPSLLSCQSPDKKRIHGKCTKPGLPQSGQAKVPGNEKGEIASPSSLPLGGLGKLKSSKK</sequence>
<comment type="caution">
    <text evidence="2">The sequence shown here is derived from an EMBL/GenBank/DDBJ whole genome shotgun (WGS) entry which is preliminary data.</text>
</comment>
<protein>
    <submittedName>
        <fullName evidence="2">Uncharacterized protein</fullName>
    </submittedName>
</protein>
<keyword evidence="3" id="KW-1185">Reference proteome</keyword>
<evidence type="ECO:0000313" key="2">
    <source>
        <dbReference type="EMBL" id="KAK7080438.1"/>
    </source>
</evidence>
<proteinExistence type="predicted"/>
<reference evidence="2 3" key="1">
    <citation type="submission" date="2023-11" db="EMBL/GenBank/DDBJ databases">
        <title>Halocaridina rubra genome assembly.</title>
        <authorList>
            <person name="Smith C."/>
        </authorList>
    </citation>
    <scope>NUCLEOTIDE SEQUENCE [LARGE SCALE GENOMIC DNA]</scope>
    <source>
        <strain evidence="2">EP-1</strain>
        <tissue evidence="2">Whole</tissue>
    </source>
</reference>
<feature type="region of interest" description="Disordered" evidence="1">
    <location>
        <begin position="94"/>
        <end position="153"/>
    </location>
</feature>
<evidence type="ECO:0000313" key="3">
    <source>
        <dbReference type="Proteomes" id="UP001381693"/>
    </source>
</evidence>
<dbReference type="EMBL" id="JAXCGZ010005929">
    <property type="protein sequence ID" value="KAK7080438.1"/>
    <property type="molecule type" value="Genomic_DNA"/>
</dbReference>
<evidence type="ECO:0000256" key="1">
    <source>
        <dbReference type="SAM" id="MobiDB-lite"/>
    </source>
</evidence>